<dbReference type="PANTHER" id="PTHR10134">
    <property type="entry name" value="CYTOCHROME B-C1 COMPLEX SUBUNIT RIESKE, MITOCHONDRIAL"/>
    <property type="match status" value="1"/>
</dbReference>
<keyword evidence="7" id="KW-0472">Membrane</keyword>
<dbReference type="PRINTS" id="PR00162">
    <property type="entry name" value="RIESKE"/>
</dbReference>
<dbReference type="InterPro" id="IPR036922">
    <property type="entry name" value="Rieske_2Fe-2S_sf"/>
</dbReference>
<feature type="domain" description="Rieske" evidence="8">
    <location>
        <begin position="96"/>
        <end position="185"/>
    </location>
</feature>
<name>A0A511RJS8_9DEIN</name>
<dbReference type="AlphaFoldDB" id="A0A511RJS8"/>
<protein>
    <submittedName>
        <fullName evidence="9">(2Fe-2S)-binding protein</fullName>
    </submittedName>
</protein>
<keyword evidence="1" id="KW-0001">2Fe-2S</keyword>
<dbReference type="InterPro" id="IPR005805">
    <property type="entry name" value="Rieske_Fe-S_prot_C"/>
</dbReference>
<accession>A0A511RJS8</accession>
<sequence>MSKKTDTTRRAIVGATVGVGLGLGAISMLVPIGALKPKKEVTPETEPPKKGDVFVFAEGDKKGDEISFADLPKEGPAVLAFPKDPKTGVIKNGERNNMVLLIRLDPGELSPETAEYAADGTVAYSAICTHLGCTVSEWLPDKGDLMCPCHKGIYDPRQGAKVVGGPPPRPLPALPLQVQDDKPVCAGGFTSPVGVVAGLEPQGGSCAV</sequence>
<dbReference type="InterPro" id="IPR014349">
    <property type="entry name" value="Rieske_Fe-S_prot"/>
</dbReference>
<feature type="transmembrane region" description="Helical" evidence="7">
    <location>
        <begin position="12"/>
        <end position="35"/>
    </location>
</feature>
<gene>
    <name evidence="9" type="ORF">ODE01S_04900</name>
</gene>
<keyword evidence="3" id="KW-0408">Iron</keyword>
<dbReference type="GO" id="GO:0051537">
    <property type="term" value="F:2 iron, 2 sulfur cluster binding"/>
    <property type="evidence" value="ECO:0007669"/>
    <property type="project" value="UniProtKB-KW"/>
</dbReference>
<evidence type="ECO:0000256" key="4">
    <source>
        <dbReference type="ARBA" id="ARBA00023014"/>
    </source>
</evidence>
<dbReference type="Gene3D" id="2.102.10.10">
    <property type="entry name" value="Rieske [2Fe-2S] iron-sulphur domain"/>
    <property type="match status" value="1"/>
</dbReference>
<dbReference type="RefSeq" id="WP_147145477.1">
    <property type="nucleotide sequence ID" value="NZ_BJXN01000003.1"/>
</dbReference>
<dbReference type="GO" id="GO:0046872">
    <property type="term" value="F:metal ion binding"/>
    <property type="evidence" value="ECO:0007669"/>
    <property type="project" value="UniProtKB-KW"/>
</dbReference>
<evidence type="ECO:0000259" key="8">
    <source>
        <dbReference type="PROSITE" id="PS51296"/>
    </source>
</evidence>
<evidence type="ECO:0000256" key="2">
    <source>
        <dbReference type="ARBA" id="ARBA00022723"/>
    </source>
</evidence>
<keyword evidence="7" id="KW-0812">Transmembrane</keyword>
<proteinExistence type="predicted"/>
<dbReference type="SUPFAM" id="SSF50022">
    <property type="entry name" value="ISP domain"/>
    <property type="match status" value="1"/>
</dbReference>
<evidence type="ECO:0000313" key="9">
    <source>
        <dbReference type="EMBL" id="GEM89056.1"/>
    </source>
</evidence>
<keyword evidence="5" id="KW-1015">Disulfide bond</keyword>
<keyword evidence="2" id="KW-0479">Metal-binding</keyword>
<dbReference type="InterPro" id="IPR017941">
    <property type="entry name" value="Rieske_2Fe-2S"/>
</dbReference>
<comment type="cofactor">
    <cofactor evidence="6">
        <name>[2Fe-2S] cluster</name>
        <dbReference type="ChEBI" id="CHEBI:190135"/>
    </cofactor>
</comment>
<dbReference type="Pfam" id="PF00355">
    <property type="entry name" value="Rieske"/>
    <property type="match status" value="1"/>
</dbReference>
<dbReference type="OrthoDB" id="9767869at2"/>
<evidence type="ECO:0000256" key="6">
    <source>
        <dbReference type="ARBA" id="ARBA00034078"/>
    </source>
</evidence>
<keyword evidence="4" id="KW-0411">Iron-sulfur</keyword>
<organism evidence="9 10">
    <name type="scientific">Oceanithermus desulfurans NBRC 100063</name>
    <dbReference type="NCBI Taxonomy" id="1227550"/>
    <lineage>
        <taxon>Bacteria</taxon>
        <taxon>Thermotogati</taxon>
        <taxon>Deinococcota</taxon>
        <taxon>Deinococci</taxon>
        <taxon>Thermales</taxon>
        <taxon>Thermaceae</taxon>
        <taxon>Oceanithermus</taxon>
    </lineage>
</organism>
<evidence type="ECO:0000256" key="5">
    <source>
        <dbReference type="ARBA" id="ARBA00023157"/>
    </source>
</evidence>
<dbReference type="GO" id="GO:0016020">
    <property type="term" value="C:membrane"/>
    <property type="evidence" value="ECO:0007669"/>
    <property type="project" value="InterPro"/>
</dbReference>
<keyword evidence="7" id="KW-1133">Transmembrane helix</keyword>
<dbReference type="CDD" id="cd03467">
    <property type="entry name" value="Rieske"/>
    <property type="match status" value="1"/>
</dbReference>
<evidence type="ECO:0000256" key="7">
    <source>
        <dbReference type="SAM" id="Phobius"/>
    </source>
</evidence>
<dbReference type="Proteomes" id="UP000321827">
    <property type="component" value="Unassembled WGS sequence"/>
</dbReference>
<evidence type="ECO:0000256" key="1">
    <source>
        <dbReference type="ARBA" id="ARBA00022714"/>
    </source>
</evidence>
<reference evidence="9 10" key="1">
    <citation type="submission" date="2019-07" db="EMBL/GenBank/DDBJ databases">
        <title>Whole genome shotgun sequence of Oceanithermus desulfurans NBRC 100063.</title>
        <authorList>
            <person name="Hosoyama A."/>
            <person name="Uohara A."/>
            <person name="Ohji S."/>
            <person name="Ichikawa N."/>
        </authorList>
    </citation>
    <scope>NUCLEOTIDE SEQUENCE [LARGE SCALE GENOMIC DNA]</scope>
    <source>
        <strain evidence="9 10">NBRC 100063</strain>
    </source>
</reference>
<evidence type="ECO:0000313" key="10">
    <source>
        <dbReference type="Proteomes" id="UP000321827"/>
    </source>
</evidence>
<comment type="caution">
    <text evidence="9">The sequence shown here is derived from an EMBL/GenBank/DDBJ whole genome shotgun (WGS) entry which is preliminary data.</text>
</comment>
<dbReference type="PROSITE" id="PS51296">
    <property type="entry name" value="RIESKE"/>
    <property type="match status" value="1"/>
</dbReference>
<evidence type="ECO:0000256" key="3">
    <source>
        <dbReference type="ARBA" id="ARBA00023004"/>
    </source>
</evidence>
<dbReference type="EMBL" id="BJXN01000003">
    <property type="protein sequence ID" value="GEM89056.1"/>
    <property type="molecule type" value="Genomic_DNA"/>
</dbReference>